<proteinExistence type="predicted"/>
<accession>A0A7H0VC84</accession>
<gene>
    <name evidence="1" type="ORF">H4K34_13220</name>
</gene>
<dbReference type="Proteomes" id="UP000516305">
    <property type="component" value="Chromosome"/>
</dbReference>
<sequence>MSCLSWACTQIAESEYPSSNTEQVQISEAEFSISEDSTEQELESFPEDVLALIKNSSQDWRPGIKDIDKNDASDSVPAWFVNRYLKGVPVKPDGERLYHESFLPFYWDAYWEDDSLCFFSLVKEDEVCCITLYGFTSTRDSLHIIDAQVLALKGGDGGWTEEDVLEVLSDSSWLRLKQETYLDFDADSGGFAPMFFDTLIMEGYFNREGVFYEITQDSVHKSKIVKLEY</sequence>
<dbReference type="AlphaFoldDB" id="A0A7H0VC84"/>
<dbReference type="RefSeq" id="WP_210757861.1">
    <property type="nucleotide sequence ID" value="NZ_CP060139.1"/>
</dbReference>
<dbReference type="KEGG" id="chyd:H4K34_13220"/>
<protein>
    <submittedName>
        <fullName evidence="1">Uncharacterized protein</fullName>
    </submittedName>
</protein>
<reference evidence="1 2" key="1">
    <citation type="submission" date="2020-08" db="EMBL/GenBank/DDBJ databases">
        <title>Croceimicrobium hydrocarbonivorans gen. nov., sp. nov., a novel marine bacterium isolated from a bacterial consortium that degrades polyethylene terephthalate.</title>
        <authorList>
            <person name="Liu R."/>
        </authorList>
    </citation>
    <scope>NUCLEOTIDE SEQUENCE [LARGE SCALE GENOMIC DNA]</scope>
    <source>
        <strain evidence="1 2">A20-9</strain>
    </source>
</reference>
<dbReference type="EMBL" id="CP060139">
    <property type="protein sequence ID" value="QNR23332.1"/>
    <property type="molecule type" value="Genomic_DNA"/>
</dbReference>
<organism evidence="1 2">
    <name type="scientific">Croceimicrobium hydrocarbonivorans</name>
    <dbReference type="NCBI Taxonomy" id="2761580"/>
    <lineage>
        <taxon>Bacteria</taxon>
        <taxon>Pseudomonadati</taxon>
        <taxon>Bacteroidota</taxon>
        <taxon>Flavobacteriia</taxon>
        <taxon>Flavobacteriales</taxon>
        <taxon>Owenweeksiaceae</taxon>
        <taxon>Croceimicrobium</taxon>
    </lineage>
</organism>
<name>A0A7H0VC84_9FLAO</name>
<evidence type="ECO:0000313" key="2">
    <source>
        <dbReference type="Proteomes" id="UP000516305"/>
    </source>
</evidence>
<evidence type="ECO:0000313" key="1">
    <source>
        <dbReference type="EMBL" id="QNR23332.1"/>
    </source>
</evidence>
<keyword evidence="2" id="KW-1185">Reference proteome</keyword>